<evidence type="ECO:0000256" key="5">
    <source>
        <dbReference type="ARBA" id="ARBA00023163"/>
    </source>
</evidence>
<dbReference type="InterPro" id="IPR051446">
    <property type="entry name" value="HTH_trans_reg/aminotransferase"/>
</dbReference>
<gene>
    <name evidence="7" type="ORF">JOE57_000074</name>
</gene>
<proteinExistence type="inferred from homology"/>
<dbReference type="InterPro" id="IPR015424">
    <property type="entry name" value="PyrdxlP-dep_Trfase"/>
</dbReference>
<evidence type="ECO:0000256" key="3">
    <source>
        <dbReference type="ARBA" id="ARBA00023015"/>
    </source>
</evidence>
<dbReference type="InterPro" id="IPR036390">
    <property type="entry name" value="WH_DNA-bd_sf"/>
</dbReference>
<dbReference type="RefSeq" id="WP_204915880.1">
    <property type="nucleotide sequence ID" value="NZ_BAAAQP010000003.1"/>
</dbReference>
<name>A0ABS2REJ6_9ACTN</name>
<sequence>MAERWVSGSRMRALLGTSPFLSPVYRDLADRIRMLVIDGRLGHEVRLPSERELSDVLALSRTTVAGAYADLRDRGYLTARRGAGNFVSLSQPRATSPMLPDGVDEGAAVIGLSSACAPAPPGVAHAFARAVEDLPSLLAGHGYLPDGLERLREELAQWYVRRGLDTSADQIVITAGALSALNIVARTLLRSGDRVLMETPTYPNAIEAIRRNGGRPVGFPVSADGWDDEAFTVALRQTAPRLTYLIPDFQNPTGACMDEQTRQHVAQTLQAHGSIPVVDETLVELSLDSQRMPLPLAAFSSEVITLGSASKAFWGGLRIGWIRAPRHLVRPLVTVRAALDLGAAPLEQQVTAELISQPTAILDFQRRRFAARRDHLVAELAAFPVWELIRPTGGLALWVTLPEQQATRLVVAAERHGLALNSGTSFHVETGGERHLRLPFTSAEDVLTEAVRRLARAYQDIRSGAPEPVSPGLRLTA</sequence>
<evidence type="ECO:0000313" key="8">
    <source>
        <dbReference type="Proteomes" id="UP000704762"/>
    </source>
</evidence>
<dbReference type="CDD" id="cd00609">
    <property type="entry name" value="AAT_like"/>
    <property type="match status" value="1"/>
</dbReference>
<dbReference type="CDD" id="cd07377">
    <property type="entry name" value="WHTH_GntR"/>
    <property type="match status" value="1"/>
</dbReference>
<reference evidence="7 8" key="1">
    <citation type="submission" date="2021-01" db="EMBL/GenBank/DDBJ databases">
        <title>Sequencing the genomes of 1000 actinobacteria strains.</title>
        <authorList>
            <person name="Klenk H.-P."/>
        </authorList>
    </citation>
    <scope>NUCLEOTIDE SEQUENCE [LARGE SCALE GENOMIC DNA]</scope>
    <source>
        <strain evidence="7 8">DSM 18662</strain>
    </source>
</reference>
<evidence type="ECO:0000256" key="1">
    <source>
        <dbReference type="ARBA" id="ARBA00005384"/>
    </source>
</evidence>
<dbReference type="InterPro" id="IPR015421">
    <property type="entry name" value="PyrdxlP-dep_Trfase_major"/>
</dbReference>
<keyword evidence="8" id="KW-1185">Reference proteome</keyword>
<evidence type="ECO:0000313" key="7">
    <source>
        <dbReference type="EMBL" id="MBM7797153.1"/>
    </source>
</evidence>
<dbReference type="InterPro" id="IPR036388">
    <property type="entry name" value="WH-like_DNA-bd_sf"/>
</dbReference>
<dbReference type="Gene3D" id="3.40.640.10">
    <property type="entry name" value="Type I PLP-dependent aspartate aminotransferase-like (Major domain)"/>
    <property type="match status" value="1"/>
</dbReference>
<keyword evidence="4 7" id="KW-0238">DNA-binding</keyword>
<dbReference type="InterPro" id="IPR000524">
    <property type="entry name" value="Tscrpt_reg_HTH_GntR"/>
</dbReference>
<dbReference type="PANTHER" id="PTHR46577">
    <property type="entry name" value="HTH-TYPE TRANSCRIPTIONAL REGULATORY PROTEIN GABR"/>
    <property type="match status" value="1"/>
</dbReference>
<evidence type="ECO:0000259" key="6">
    <source>
        <dbReference type="PROSITE" id="PS50949"/>
    </source>
</evidence>
<dbReference type="GO" id="GO:0003677">
    <property type="term" value="F:DNA binding"/>
    <property type="evidence" value="ECO:0007669"/>
    <property type="project" value="UniProtKB-KW"/>
</dbReference>
<dbReference type="SUPFAM" id="SSF46785">
    <property type="entry name" value="Winged helix' DNA-binding domain"/>
    <property type="match status" value="1"/>
</dbReference>
<evidence type="ECO:0000256" key="4">
    <source>
        <dbReference type="ARBA" id="ARBA00023125"/>
    </source>
</evidence>
<accession>A0ABS2REJ6</accession>
<organism evidence="7 8">
    <name type="scientific">Microlunatus panaciterrae</name>
    <dbReference type="NCBI Taxonomy" id="400768"/>
    <lineage>
        <taxon>Bacteria</taxon>
        <taxon>Bacillati</taxon>
        <taxon>Actinomycetota</taxon>
        <taxon>Actinomycetes</taxon>
        <taxon>Propionibacteriales</taxon>
        <taxon>Propionibacteriaceae</taxon>
        <taxon>Microlunatus</taxon>
    </lineage>
</organism>
<dbReference type="Pfam" id="PF00392">
    <property type="entry name" value="GntR"/>
    <property type="match status" value="1"/>
</dbReference>
<comment type="similarity">
    <text evidence="1">In the C-terminal section; belongs to the class-I pyridoxal-phosphate-dependent aminotransferase family.</text>
</comment>
<dbReference type="EMBL" id="JAFBCF010000001">
    <property type="protein sequence ID" value="MBM7797153.1"/>
    <property type="molecule type" value="Genomic_DNA"/>
</dbReference>
<keyword evidence="5" id="KW-0804">Transcription</keyword>
<keyword evidence="3" id="KW-0805">Transcription regulation</keyword>
<comment type="caution">
    <text evidence="7">The sequence shown here is derived from an EMBL/GenBank/DDBJ whole genome shotgun (WGS) entry which is preliminary data.</text>
</comment>
<dbReference type="Pfam" id="PF00155">
    <property type="entry name" value="Aminotran_1_2"/>
    <property type="match status" value="1"/>
</dbReference>
<dbReference type="SMART" id="SM00345">
    <property type="entry name" value="HTH_GNTR"/>
    <property type="match status" value="1"/>
</dbReference>
<dbReference type="PRINTS" id="PR00035">
    <property type="entry name" value="HTHGNTR"/>
</dbReference>
<protein>
    <submittedName>
        <fullName evidence="7">DNA-binding transcriptional MocR family regulator</fullName>
    </submittedName>
</protein>
<evidence type="ECO:0000256" key="2">
    <source>
        <dbReference type="ARBA" id="ARBA00022898"/>
    </source>
</evidence>
<dbReference type="Proteomes" id="UP000704762">
    <property type="component" value="Unassembled WGS sequence"/>
</dbReference>
<feature type="domain" description="HTH gntR-type" evidence="6">
    <location>
        <begin position="22"/>
        <end position="90"/>
    </location>
</feature>
<dbReference type="PANTHER" id="PTHR46577:SF1">
    <property type="entry name" value="HTH-TYPE TRANSCRIPTIONAL REGULATORY PROTEIN GABR"/>
    <property type="match status" value="1"/>
</dbReference>
<dbReference type="InterPro" id="IPR004839">
    <property type="entry name" value="Aminotransferase_I/II_large"/>
</dbReference>
<dbReference type="PROSITE" id="PS50949">
    <property type="entry name" value="HTH_GNTR"/>
    <property type="match status" value="1"/>
</dbReference>
<dbReference type="Gene3D" id="1.10.10.10">
    <property type="entry name" value="Winged helix-like DNA-binding domain superfamily/Winged helix DNA-binding domain"/>
    <property type="match status" value="1"/>
</dbReference>
<dbReference type="SUPFAM" id="SSF53383">
    <property type="entry name" value="PLP-dependent transferases"/>
    <property type="match status" value="1"/>
</dbReference>
<keyword evidence="2" id="KW-0663">Pyridoxal phosphate</keyword>